<gene>
    <name evidence="1" type="ORF">WM40_02880</name>
</gene>
<reference evidence="1 2" key="1">
    <citation type="submission" date="2015-03" db="EMBL/GenBank/DDBJ databases">
        <title>Draft Genome Sequence of Burkholderia andropogonis type strain ICMP2807, isolated from Sorghum bicolor.</title>
        <authorList>
            <person name="Lopes-Santos L."/>
            <person name="Castro D.B."/>
            <person name="Ottoboni L.M."/>
            <person name="Park D."/>
            <person name="Weirc B.S."/>
            <person name="Destefano S.A."/>
        </authorList>
    </citation>
    <scope>NUCLEOTIDE SEQUENCE [LARGE SCALE GENOMIC DNA]</scope>
    <source>
        <strain evidence="1 2">ICMP2807</strain>
    </source>
</reference>
<comment type="caution">
    <text evidence="1">The sequence shown here is derived from an EMBL/GenBank/DDBJ whole genome shotgun (WGS) entry which is preliminary data.</text>
</comment>
<name>A0A0F5K481_9BURK</name>
<evidence type="ECO:0000313" key="2">
    <source>
        <dbReference type="Proteomes" id="UP000033618"/>
    </source>
</evidence>
<sequence length="77" mass="8588">MDKVLPWSQRALSCMGAPGLPSFMLRWFKGLDCSQASGRLWFDGHACCLAPRAVREMKADGLPREETKIRSRPTAHG</sequence>
<dbReference type="AlphaFoldDB" id="A0A0F5K481"/>
<proteinExistence type="predicted"/>
<evidence type="ECO:0000313" key="1">
    <source>
        <dbReference type="EMBL" id="KKB64941.1"/>
    </source>
</evidence>
<dbReference type="EMBL" id="LAQU01000002">
    <property type="protein sequence ID" value="KKB64941.1"/>
    <property type="molecule type" value="Genomic_DNA"/>
</dbReference>
<protein>
    <submittedName>
        <fullName evidence="1">Uncharacterized protein</fullName>
    </submittedName>
</protein>
<dbReference type="Proteomes" id="UP000033618">
    <property type="component" value="Unassembled WGS sequence"/>
</dbReference>
<keyword evidence="2" id="KW-1185">Reference proteome</keyword>
<dbReference type="PATRIC" id="fig|28092.6.peg.679"/>
<organism evidence="1 2">
    <name type="scientific">Robbsia andropogonis</name>
    <dbReference type="NCBI Taxonomy" id="28092"/>
    <lineage>
        <taxon>Bacteria</taxon>
        <taxon>Pseudomonadati</taxon>
        <taxon>Pseudomonadota</taxon>
        <taxon>Betaproteobacteria</taxon>
        <taxon>Burkholderiales</taxon>
        <taxon>Burkholderiaceae</taxon>
        <taxon>Robbsia</taxon>
    </lineage>
</organism>
<accession>A0A0F5K481</accession>